<dbReference type="InParanoid" id="K5VMG7"/>
<dbReference type="HOGENOM" id="CLU_2484068_0_0_1"/>
<dbReference type="GeneID" id="18917928"/>
<feature type="chain" id="PRO_5003884832" evidence="1">
    <location>
        <begin position="26"/>
        <end position="87"/>
    </location>
</feature>
<protein>
    <submittedName>
        <fullName evidence="2">Uncharacterized protein</fullName>
    </submittedName>
</protein>
<feature type="signal peptide" evidence="1">
    <location>
        <begin position="1"/>
        <end position="25"/>
    </location>
</feature>
<name>K5VMG7_PHACS</name>
<accession>K5VMG7</accession>
<dbReference type="KEGG" id="pco:PHACADRAFT_261244"/>
<evidence type="ECO:0000313" key="2">
    <source>
        <dbReference type="EMBL" id="EKM52663.1"/>
    </source>
</evidence>
<dbReference type="RefSeq" id="XP_007399004.1">
    <property type="nucleotide sequence ID" value="XM_007398942.1"/>
</dbReference>
<evidence type="ECO:0000256" key="1">
    <source>
        <dbReference type="SAM" id="SignalP"/>
    </source>
</evidence>
<gene>
    <name evidence="2" type="ORF">PHACADRAFT_261244</name>
</gene>
<organism evidence="2 3">
    <name type="scientific">Phanerochaete carnosa (strain HHB-10118-sp)</name>
    <name type="common">White-rot fungus</name>
    <name type="synonym">Peniophora carnosa</name>
    <dbReference type="NCBI Taxonomy" id="650164"/>
    <lineage>
        <taxon>Eukaryota</taxon>
        <taxon>Fungi</taxon>
        <taxon>Dikarya</taxon>
        <taxon>Basidiomycota</taxon>
        <taxon>Agaricomycotina</taxon>
        <taxon>Agaricomycetes</taxon>
        <taxon>Polyporales</taxon>
        <taxon>Phanerochaetaceae</taxon>
        <taxon>Phanerochaete</taxon>
    </lineage>
</organism>
<proteinExistence type="predicted"/>
<dbReference type="Proteomes" id="UP000008370">
    <property type="component" value="Unassembled WGS sequence"/>
</dbReference>
<evidence type="ECO:0000313" key="3">
    <source>
        <dbReference type="Proteomes" id="UP000008370"/>
    </source>
</evidence>
<keyword evidence="3" id="KW-1185">Reference proteome</keyword>
<dbReference type="OrthoDB" id="2803755at2759"/>
<dbReference type="EMBL" id="JH930475">
    <property type="protein sequence ID" value="EKM52663.1"/>
    <property type="molecule type" value="Genomic_DNA"/>
</dbReference>
<keyword evidence="1" id="KW-0732">Signal</keyword>
<sequence length="87" mass="9240">MFPAQLHAVLLPLLLLATVFAGVAAQSDQAVALDFSDVIFNPPEVWHSALSNECGPGGTDHYTVQMNASAQFNFVGTPHPAVCESCR</sequence>
<dbReference type="AlphaFoldDB" id="K5VMG7"/>
<reference evidence="2 3" key="1">
    <citation type="journal article" date="2012" name="BMC Genomics">
        <title>Comparative genomics of the white-rot fungi, Phanerochaete carnosa and P. chrysosporium, to elucidate the genetic basis of the distinct wood types they colonize.</title>
        <authorList>
            <person name="Suzuki H."/>
            <person name="MacDonald J."/>
            <person name="Syed K."/>
            <person name="Salamov A."/>
            <person name="Hori C."/>
            <person name="Aerts A."/>
            <person name="Henrissat B."/>
            <person name="Wiebenga A."/>
            <person name="vanKuyk P.A."/>
            <person name="Barry K."/>
            <person name="Lindquist E."/>
            <person name="LaButti K."/>
            <person name="Lapidus A."/>
            <person name="Lucas S."/>
            <person name="Coutinho P."/>
            <person name="Gong Y."/>
            <person name="Samejima M."/>
            <person name="Mahadevan R."/>
            <person name="Abou-Zaid M."/>
            <person name="de Vries R.P."/>
            <person name="Igarashi K."/>
            <person name="Yadav J.S."/>
            <person name="Grigoriev I.V."/>
            <person name="Master E.R."/>
        </authorList>
    </citation>
    <scope>NUCLEOTIDE SEQUENCE [LARGE SCALE GENOMIC DNA]</scope>
    <source>
        <strain evidence="2 3">HHB-10118-sp</strain>
    </source>
</reference>